<feature type="region of interest" description="Disordered" evidence="1">
    <location>
        <begin position="212"/>
        <end position="241"/>
    </location>
</feature>
<dbReference type="Proteomes" id="UP001236795">
    <property type="component" value="Unassembled WGS sequence"/>
</dbReference>
<keyword evidence="3" id="KW-1185">Reference proteome</keyword>
<evidence type="ECO:0000313" key="2">
    <source>
        <dbReference type="EMBL" id="MDQ0487401.1"/>
    </source>
</evidence>
<feature type="compositionally biased region" description="Basic and acidic residues" evidence="1">
    <location>
        <begin position="50"/>
        <end position="76"/>
    </location>
</feature>
<evidence type="ECO:0000313" key="3">
    <source>
        <dbReference type="Proteomes" id="UP001236795"/>
    </source>
</evidence>
<proteinExistence type="predicted"/>
<gene>
    <name evidence="2" type="ORF">QO019_002252</name>
</gene>
<feature type="compositionally biased region" description="Low complexity" evidence="1">
    <location>
        <begin position="161"/>
        <end position="189"/>
    </location>
</feature>
<dbReference type="EMBL" id="JAUSWC010000006">
    <property type="protein sequence ID" value="MDQ0487401.1"/>
    <property type="molecule type" value="Genomic_DNA"/>
</dbReference>
<comment type="caution">
    <text evidence="2">The sequence shown here is derived from an EMBL/GenBank/DDBJ whole genome shotgun (WGS) entry which is preliminary data.</text>
</comment>
<feature type="region of interest" description="Disordered" evidence="1">
    <location>
        <begin position="33"/>
        <end position="198"/>
    </location>
</feature>
<sequence length="285" mass="31623">MDVRDARRGRVLGAWCLVLGAWRLALGRVPGRAVRDGGAVGAPTAQRGAGEGHRRGLPEPSARDRAARAGSRDAPRNGRHGQWRRPALERVTGHLHPGRRGPFGRRIGADASPPRAHRRTEPRSGAGGSRPMSRAGPGDRRRARQPVASPRTGAEPNNQWRAGQPAPGQALGARPARPAPNRTTNAAPGDRCRSGDRGRTCDWYRTRDRYRSGDRGRTGDWYRTRDGYRSGDRGRTGDQCRSGDRYRTCDRYRTRDRYRSGDRDRTGDRCRAVDRCRAGDRRRSG</sequence>
<name>A0ABU0KDE2_9ACTN</name>
<evidence type="ECO:0000256" key="1">
    <source>
        <dbReference type="SAM" id="MobiDB-lite"/>
    </source>
</evidence>
<reference evidence="2 3" key="1">
    <citation type="submission" date="2023-07" db="EMBL/GenBank/DDBJ databases">
        <title>Genomic Encyclopedia of Type Strains, Phase IV (KMG-IV): sequencing the most valuable type-strain genomes for metagenomic binning, comparative biology and taxonomic classification.</title>
        <authorList>
            <person name="Goeker M."/>
        </authorList>
    </citation>
    <scope>NUCLEOTIDE SEQUENCE [LARGE SCALE GENOMIC DNA]</scope>
    <source>
        <strain evidence="2 3">DSM 40573</strain>
    </source>
</reference>
<accession>A0ABU0KDE2</accession>
<organism evidence="2 3">
    <name type="scientific">Streptomyces thermodiastaticus</name>
    <dbReference type="NCBI Taxonomy" id="44061"/>
    <lineage>
        <taxon>Bacteria</taxon>
        <taxon>Bacillati</taxon>
        <taxon>Actinomycetota</taxon>
        <taxon>Actinomycetes</taxon>
        <taxon>Kitasatosporales</taxon>
        <taxon>Streptomycetaceae</taxon>
        <taxon>Streptomyces</taxon>
    </lineage>
</organism>
<protein>
    <submittedName>
        <fullName evidence="2">Uncharacterized protein</fullName>
    </submittedName>
</protein>